<dbReference type="Pfam" id="PF00583">
    <property type="entry name" value="Acetyltransf_1"/>
    <property type="match status" value="1"/>
</dbReference>
<dbReference type="PROSITE" id="PS51186">
    <property type="entry name" value="GNAT"/>
    <property type="match status" value="1"/>
</dbReference>
<dbReference type="Gene3D" id="3.40.630.30">
    <property type="match status" value="1"/>
</dbReference>
<dbReference type="AlphaFoldDB" id="A0A2N7XBD5"/>
<dbReference type="EMBL" id="PNYC01000001">
    <property type="protein sequence ID" value="PMS38775.1"/>
    <property type="molecule type" value="Genomic_DNA"/>
</dbReference>
<keyword evidence="2" id="KW-0012">Acyltransferase</keyword>
<dbReference type="PANTHER" id="PTHR43877:SF1">
    <property type="entry name" value="ACETYLTRANSFERASE"/>
    <property type="match status" value="1"/>
</dbReference>
<dbReference type="InterPro" id="IPR016181">
    <property type="entry name" value="Acyl_CoA_acyltransferase"/>
</dbReference>
<dbReference type="SUPFAM" id="SSF55729">
    <property type="entry name" value="Acyl-CoA N-acyltransferases (Nat)"/>
    <property type="match status" value="1"/>
</dbReference>
<reference evidence="4 5" key="1">
    <citation type="submission" date="2018-01" db="EMBL/GenBank/DDBJ databases">
        <title>Whole genome analyses suggest that Burkholderia sensu lato contains two further novel genera in the rhizoxinica-symbiotica group Mycetohabitans gen. nov., and Trinickia gen. nov.: implications for the evolution of diazotrophy and nodulation in the Burkholderiaceae.</title>
        <authorList>
            <person name="Estrada-de los Santos P."/>
            <person name="Palmer M."/>
            <person name="Chavez-Ramirez B."/>
            <person name="Beukes C."/>
            <person name="Steenkamp E.T."/>
            <person name="Hirsch A.M."/>
            <person name="Manyaka P."/>
            <person name="Maluk M."/>
            <person name="Lafos M."/>
            <person name="Crook M."/>
            <person name="Gross E."/>
            <person name="Simon M.F."/>
            <person name="Bueno dos Reis Junior F."/>
            <person name="Poole P.S."/>
            <person name="Venter S.N."/>
            <person name="James E.K."/>
        </authorList>
    </citation>
    <scope>NUCLEOTIDE SEQUENCE [LARGE SCALE GENOMIC DNA]</scope>
    <source>
        <strain evidence="4 5">JPY 581</strain>
    </source>
</reference>
<accession>A0A2N7XBD5</accession>
<evidence type="ECO:0000256" key="1">
    <source>
        <dbReference type="ARBA" id="ARBA00022679"/>
    </source>
</evidence>
<gene>
    <name evidence="4" type="ORF">C0Z20_02735</name>
</gene>
<dbReference type="Proteomes" id="UP000235777">
    <property type="component" value="Unassembled WGS sequence"/>
</dbReference>
<sequence length="174" mass="19627">METGRISLRVADAEDSLAIAKLHAVSWQTTYRGLLPDVYLDEEVERERIAYWAIRMSTPTDADRLALIAECNGEAAGFVFAERKPESRDGVLLDNLHVSKHYQGRGLGKLLMDAVEQWTRNLGESRLYLFVLEGNNRAMKFYEQQGWQFAGSESDQMAGIPVTARRYVRSIAAA</sequence>
<evidence type="ECO:0000259" key="3">
    <source>
        <dbReference type="PROSITE" id="PS51186"/>
    </source>
</evidence>
<dbReference type="InterPro" id="IPR050832">
    <property type="entry name" value="Bact_Acetyltransf"/>
</dbReference>
<dbReference type="CDD" id="cd04301">
    <property type="entry name" value="NAT_SF"/>
    <property type="match status" value="1"/>
</dbReference>
<proteinExistence type="predicted"/>
<dbReference type="STRING" id="863227.GCA_000373005_00711"/>
<comment type="caution">
    <text evidence="4">The sequence shown here is derived from an EMBL/GenBank/DDBJ whole genome shotgun (WGS) entry which is preliminary data.</text>
</comment>
<dbReference type="PANTHER" id="PTHR43877">
    <property type="entry name" value="AMINOALKYLPHOSPHONATE N-ACETYLTRANSFERASE-RELATED-RELATED"/>
    <property type="match status" value="1"/>
</dbReference>
<evidence type="ECO:0000313" key="5">
    <source>
        <dbReference type="Proteomes" id="UP000235777"/>
    </source>
</evidence>
<dbReference type="OrthoDB" id="5292888at2"/>
<evidence type="ECO:0000256" key="2">
    <source>
        <dbReference type="ARBA" id="ARBA00023315"/>
    </source>
</evidence>
<feature type="domain" description="N-acetyltransferase" evidence="3">
    <location>
        <begin position="6"/>
        <end position="169"/>
    </location>
</feature>
<dbReference type="InterPro" id="IPR000182">
    <property type="entry name" value="GNAT_dom"/>
</dbReference>
<dbReference type="GO" id="GO:0016747">
    <property type="term" value="F:acyltransferase activity, transferring groups other than amino-acyl groups"/>
    <property type="evidence" value="ECO:0007669"/>
    <property type="project" value="InterPro"/>
</dbReference>
<protein>
    <submittedName>
        <fullName evidence="4">GNAT family N-acetyltransferase</fullName>
    </submittedName>
</protein>
<keyword evidence="1 4" id="KW-0808">Transferase</keyword>
<organism evidence="4 5">
    <name type="scientific">Trinickia symbiotica</name>
    <dbReference type="NCBI Taxonomy" id="863227"/>
    <lineage>
        <taxon>Bacteria</taxon>
        <taxon>Pseudomonadati</taxon>
        <taxon>Pseudomonadota</taxon>
        <taxon>Betaproteobacteria</taxon>
        <taxon>Burkholderiales</taxon>
        <taxon>Burkholderiaceae</taxon>
        <taxon>Trinickia</taxon>
    </lineage>
</organism>
<evidence type="ECO:0000313" key="4">
    <source>
        <dbReference type="EMBL" id="PMS38775.1"/>
    </source>
</evidence>
<name>A0A2N7XBD5_9BURK</name>
<keyword evidence="5" id="KW-1185">Reference proteome</keyword>
<dbReference type="RefSeq" id="WP_018439226.1">
    <property type="nucleotide sequence ID" value="NZ_KB890165.1"/>
</dbReference>